<evidence type="ECO:0000256" key="2">
    <source>
        <dbReference type="SAM" id="MobiDB-lite"/>
    </source>
</evidence>
<dbReference type="RefSeq" id="NP_001120943.1">
    <property type="nucleotide sequence ID" value="NM_001127471.1"/>
</dbReference>
<sequence length="339" mass="37510">MKMSRSGSGLQPLKATVPFTLHKATGAAITNITPGERTKAEWRLQTRIRRTLSLDAIVGSYLHGQWPKEGDRDDREDKSTQTPRAWLAGAETTAIRLHRRSASWGNPERLQDGSDACPGSSLSKQKHQLQQKQRSGVPVGSKEKLHNQHQSPSVLIPTASLTRLPTRLRHSEERLDQELEKVFIHQSPIHHCGSFEVPDGHRAPVPHLNFMSEFQIDSSCVVSQSSSSTSCSPQRPLDLDTEVNSCILMLSSSPRPNNSYCFQRDPPEGCERIRVCEENFPSCLEQVCMSSCPDPNKVNFTTHTGSAFCPVSLPKPLLPPVDFLICSLSVSPGSCWVGQ</sequence>
<dbReference type="PANTHER" id="PTHR14972:SF7">
    <property type="entry name" value="PROTEIN FAM117A"/>
    <property type="match status" value="1"/>
</dbReference>
<organism evidence="3">
    <name type="scientific">Danio rerio</name>
    <name type="common">Zebrafish</name>
    <name type="synonym">Brachydanio rerio</name>
    <dbReference type="NCBI Taxonomy" id="7955"/>
    <lineage>
        <taxon>Eukaryota</taxon>
        <taxon>Metazoa</taxon>
        <taxon>Chordata</taxon>
        <taxon>Craniata</taxon>
        <taxon>Vertebrata</taxon>
        <taxon>Euteleostomi</taxon>
        <taxon>Actinopterygii</taxon>
        <taxon>Neopterygii</taxon>
        <taxon>Teleostei</taxon>
        <taxon>Ostariophysi</taxon>
        <taxon>Cypriniformes</taxon>
        <taxon>Danionidae</taxon>
        <taxon>Danioninae</taxon>
        <taxon>Danio</taxon>
    </lineage>
</organism>
<reference evidence="4" key="2">
    <citation type="journal article" date="2013" name="Nature">
        <title>The zebrafish reference genome sequence and its relationship to the human genome.</title>
        <authorList>
            <consortium name="Genome Reference Consortium Zebrafish"/>
            <person name="Howe K."/>
            <person name="Clark M.D."/>
            <person name="Torroja C.F."/>
            <person name="Torrance J."/>
            <person name="Berthelot C."/>
            <person name="Muffato M."/>
            <person name="Collins J.E."/>
            <person name="Humphray S."/>
            <person name="McLaren K."/>
            <person name="Matthews L."/>
            <person name="McLaren S."/>
            <person name="Sealy I."/>
            <person name="Caccamo M."/>
            <person name="Churcher C."/>
            <person name="Scott C."/>
            <person name="Barrett J.C."/>
            <person name="Koch R."/>
            <person name="Rauch G.J."/>
            <person name="White S."/>
            <person name="Chow W."/>
            <person name="Kilian B."/>
            <person name="Quintais L.T."/>
            <person name="Guerra-Assuncao J.A."/>
            <person name="Zhou Y."/>
            <person name="Gu Y."/>
            <person name="Yen J."/>
            <person name="Vogel J.H."/>
            <person name="Eyre T."/>
            <person name="Redmond S."/>
            <person name="Banerjee R."/>
            <person name="Chi J."/>
            <person name="Fu B."/>
            <person name="Langley E."/>
            <person name="Maguire S.F."/>
            <person name="Laird G.K."/>
            <person name="Lloyd D."/>
            <person name="Kenyon E."/>
            <person name="Donaldson S."/>
            <person name="Sehra H."/>
            <person name="Almeida-King J."/>
            <person name="Loveland J."/>
            <person name="Trevanion S."/>
            <person name="Jones M."/>
            <person name="Quail M."/>
            <person name="Willey D."/>
            <person name="Hunt A."/>
            <person name="Burton J."/>
            <person name="Sims S."/>
            <person name="McLay K."/>
            <person name="Plumb B."/>
            <person name="Davis J."/>
            <person name="Clee C."/>
            <person name="Oliver K."/>
            <person name="Clark R."/>
            <person name="Riddle C."/>
            <person name="Elliot D."/>
            <person name="Eliott D."/>
            <person name="Threadgold G."/>
            <person name="Harden G."/>
            <person name="Ware D."/>
            <person name="Begum S."/>
            <person name="Mortimore B."/>
            <person name="Mortimer B."/>
            <person name="Kerry G."/>
            <person name="Heath P."/>
            <person name="Phillimore B."/>
            <person name="Tracey A."/>
            <person name="Corby N."/>
            <person name="Dunn M."/>
            <person name="Johnson C."/>
            <person name="Wood J."/>
            <person name="Clark S."/>
            <person name="Pelan S."/>
            <person name="Griffiths G."/>
            <person name="Smith M."/>
            <person name="Glithero R."/>
            <person name="Howden P."/>
            <person name="Barker N."/>
            <person name="Lloyd C."/>
            <person name="Stevens C."/>
            <person name="Harley J."/>
            <person name="Holt K."/>
            <person name="Panagiotidis G."/>
            <person name="Lovell J."/>
            <person name="Beasley H."/>
            <person name="Henderson C."/>
            <person name="Gordon D."/>
            <person name="Auger K."/>
            <person name="Wright D."/>
            <person name="Collins J."/>
            <person name="Raisen C."/>
            <person name="Dyer L."/>
            <person name="Leung K."/>
            <person name="Robertson L."/>
            <person name="Ambridge K."/>
            <person name="Leongamornlert D."/>
            <person name="McGuire S."/>
            <person name="Gilderthorp R."/>
            <person name="Griffiths C."/>
            <person name="Manthravadi D."/>
            <person name="Nichol S."/>
            <person name="Barker G."/>
            <person name="Whitehead S."/>
            <person name="Kay M."/>
            <person name="Brown J."/>
            <person name="Murnane C."/>
            <person name="Gray E."/>
            <person name="Humphries M."/>
            <person name="Sycamore N."/>
            <person name="Barker D."/>
            <person name="Saunders D."/>
            <person name="Wallis J."/>
            <person name="Babbage A."/>
            <person name="Hammond S."/>
            <person name="Mashreghi-Mohammadi M."/>
            <person name="Barr L."/>
            <person name="Martin S."/>
            <person name="Wray P."/>
            <person name="Ellington A."/>
            <person name="Matthews N."/>
            <person name="Ellwood M."/>
            <person name="Woodmansey R."/>
            <person name="Clark G."/>
            <person name="Cooper J."/>
            <person name="Cooper J."/>
            <person name="Tromans A."/>
            <person name="Grafham D."/>
            <person name="Skuce C."/>
            <person name="Pandian R."/>
            <person name="Andrews R."/>
            <person name="Harrison E."/>
            <person name="Kimberley A."/>
            <person name="Garnett J."/>
            <person name="Fosker N."/>
            <person name="Hall R."/>
            <person name="Garner P."/>
            <person name="Kelly D."/>
            <person name="Bird C."/>
            <person name="Palmer S."/>
            <person name="Gehring I."/>
            <person name="Berger A."/>
            <person name="Dooley C.M."/>
            <person name="Ersan-Urun Z."/>
            <person name="Eser C."/>
            <person name="Geiger H."/>
            <person name="Geisler M."/>
            <person name="Karotki L."/>
            <person name="Kirn A."/>
            <person name="Konantz J."/>
            <person name="Konantz M."/>
            <person name="Oberlander M."/>
            <person name="Rudolph-Geiger S."/>
            <person name="Teucke M."/>
            <person name="Lanz C."/>
            <person name="Raddatz G."/>
            <person name="Osoegawa K."/>
            <person name="Zhu B."/>
            <person name="Rapp A."/>
            <person name="Widaa S."/>
            <person name="Langford C."/>
            <person name="Yang F."/>
            <person name="Schuster S.C."/>
            <person name="Carter N.P."/>
            <person name="Harrow J."/>
            <person name="Ning Z."/>
            <person name="Herrero J."/>
            <person name="Searle S.M."/>
            <person name="Enright A."/>
            <person name="Geisler R."/>
            <person name="Plasterk R.H."/>
            <person name="Lee C."/>
            <person name="Westerfield M."/>
            <person name="de Jong P.J."/>
            <person name="Zon L.I."/>
            <person name="Postlethwait J.H."/>
            <person name="Nusslein-Volhard C."/>
            <person name="Hubbard T.J."/>
            <person name="Roest Crollius H."/>
            <person name="Rogers J."/>
            <person name="Stemple D.L."/>
        </authorList>
    </citation>
    <scope>NUCLEOTIDE SEQUENCE [LARGE SCALE GENOMIC DNA]</scope>
</reference>
<dbReference type="AlphaFoldDB" id="B1WB93"/>
<evidence type="ECO:0000313" key="6">
    <source>
        <dbReference type="ZFIN" id="ZDB-GENE-080515-7"/>
    </source>
</evidence>
<feature type="compositionally biased region" description="Basic and acidic residues" evidence="2">
    <location>
        <begin position="66"/>
        <end position="79"/>
    </location>
</feature>
<dbReference type="OrthoDB" id="10037581at2759"/>
<dbReference type="PhylomeDB" id="B1WB93"/>
<protein>
    <submittedName>
        <fullName evidence="5">Uncharacterized protein LOC100151756</fullName>
    </submittedName>
    <submittedName>
        <fullName evidence="3">Zgc:175133 protein</fullName>
    </submittedName>
</protein>
<dbReference type="CTD" id="100151756"/>
<accession>B1WB93</accession>
<dbReference type="EMBL" id="BC161667">
    <property type="protein sequence ID" value="AAI61667.1"/>
    <property type="molecule type" value="mRNA"/>
</dbReference>
<dbReference type="Proteomes" id="UP000000437">
    <property type="component" value="Chromosome 12"/>
</dbReference>
<gene>
    <name evidence="5 6" type="primary">fam117ab</name>
    <name evidence="3 5" type="ORF">zgc:175133</name>
</gene>
<dbReference type="InterPro" id="IPR026642">
    <property type="entry name" value="Glcci1/FAM117"/>
</dbReference>
<evidence type="ECO:0000256" key="1">
    <source>
        <dbReference type="ARBA" id="ARBA00022553"/>
    </source>
</evidence>
<reference evidence="5" key="3">
    <citation type="journal article" date="2016" name="Sci. Rep.">
        <title>Zebrafish Collagen Type I: Molecular and Biochemical Characterization of the Major Structural Protein in Bone and Skin.</title>
        <authorList>
            <person name="Gistelinck C."/>
            <person name="Gioia R."/>
            <person name="Gagliardi A."/>
            <person name="Tonelli F."/>
            <person name="Marchese L."/>
            <person name="Bianchi L."/>
            <person name="Landi C."/>
            <person name="Bini L."/>
            <person name="Huysseune A."/>
            <person name="Witten P.E."/>
            <person name="Staes A."/>
            <person name="Gevaert K."/>
            <person name="De Rocker N."/>
            <person name="Menten B."/>
            <person name="Malfait F."/>
            <person name="Leikin S."/>
            <person name="Carra S."/>
            <person name="Tenni R."/>
            <person name="Rossi A."/>
            <person name="De Paepe A."/>
            <person name="Coucke P."/>
            <person name="Willaert A."/>
            <person name="Forlino A."/>
        </authorList>
    </citation>
    <scope>NUCLEOTIDE SEQUENCE</scope>
</reference>
<dbReference type="Pfam" id="PF15388">
    <property type="entry name" value="FAM117"/>
    <property type="match status" value="1"/>
</dbReference>
<name>B1WB93_DANRE</name>
<keyword evidence="4" id="KW-1185">Reference proteome</keyword>
<evidence type="ECO:0000313" key="5">
    <source>
        <dbReference type="RefSeq" id="NP_001120943.1"/>
    </source>
</evidence>
<dbReference type="KEGG" id="dre:100151756"/>
<reference evidence="5" key="4">
    <citation type="submission" date="2025-04" db="UniProtKB">
        <authorList>
            <consortium name="RefSeq"/>
        </authorList>
    </citation>
    <scope>IDENTIFICATION</scope>
</reference>
<evidence type="ECO:0000313" key="3">
    <source>
        <dbReference type="EMBL" id="AAI61667.1"/>
    </source>
</evidence>
<dbReference type="AGR" id="ZFIN:ZDB-GENE-080515-7"/>
<feature type="region of interest" description="Disordered" evidence="2">
    <location>
        <begin position="100"/>
        <end position="152"/>
    </location>
</feature>
<dbReference type="GeneID" id="100151756"/>
<keyword evidence="1" id="KW-0597">Phosphoprotein</keyword>
<dbReference type="PANTHER" id="PTHR14972">
    <property type="entry name" value="AGAP011572-PA"/>
    <property type="match status" value="1"/>
</dbReference>
<feature type="region of interest" description="Disordered" evidence="2">
    <location>
        <begin position="64"/>
        <end position="84"/>
    </location>
</feature>
<dbReference type="ZFIN" id="ZDB-GENE-080515-7">
    <property type="gene designation" value="fam117ab"/>
</dbReference>
<evidence type="ECO:0000313" key="4">
    <source>
        <dbReference type="Proteomes" id="UP000000437"/>
    </source>
</evidence>
<proteinExistence type="evidence at transcript level"/>
<reference evidence="3" key="1">
    <citation type="submission" date="2008-04" db="EMBL/GenBank/DDBJ databases">
        <authorList>
            <consortium name="NIH - Zebrafish Gene Collection (ZGC) project"/>
        </authorList>
    </citation>
    <scope>NUCLEOTIDE SEQUENCE [LARGE SCALE MRNA]</scope>
    <source>
        <tissue evidence="3">Kidney</tissue>
    </source>
</reference>